<name>A0A401UJ69_9CLOT</name>
<dbReference type="RefSeq" id="WP_185732601.1">
    <property type="nucleotide sequence ID" value="NZ_BHYK01000005.1"/>
</dbReference>
<evidence type="ECO:0000313" key="2">
    <source>
        <dbReference type="Proteomes" id="UP000287872"/>
    </source>
</evidence>
<reference evidence="1 2" key="1">
    <citation type="submission" date="2018-11" db="EMBL/GenBank/DDBJ databases">
        <title>Genome sequencing and assembly of Clostridium tagluense strain A121.</title>
        <authorList>
            <person name="Murakami T."/>
            <person name="Segawa T."/>
            <person name="Shcherbakova V.A."/>
            <person name="Mori H."/>
            <person name="Yoshimura Y."/>
        </authorList>
    </citation>
    <scope>NUCLEOTIDE SEQUENCE [LARGE SCALE GENOMIC DNA]</scope>
    <source>
        <strain evidence="1 2">A121</strain>
    </source>
</reference>
<organism evidence="1 2">
    <name type="scientific">Clostridium tagluense</name>
    <dbReference type="NCBI Taxonomy" id="360422"/>
    <lineage>
        <taxon>Bacteria</taxon>
        <taxon>Bacillati</taxon>
        <taxon>Bacillota</taxon>
        <taxon>Clostridia</taxon>
        <taxon>Eubacteriales</taxon>
        <taxon>Clostridiaceae</taxon>
        <taxon>Clostridium</taxon>
    </lineage>
</organism>
<gene>
    <name evidence="1" type="ORF">Ctaglu_12200</name>
</gene>
<dbReference type="EMBL" id="BHYK01000005">
    <property type="protein sequence ID" value="GCD09597.1"/>
    <property type="molecule type" value="Genomic_DNA"/>
</dbReference>
<sequence length="52" mass="6243">MYDAKKDENFRSKQLQYDCIGDRSYFYMCAHTNMVNITVPYVPAEIIIRDFK</sequence>
<keyword evidence="2" id="KW-1185">Reference proteome</keyword>
<evidence type="ECO:0000313" key="1">
    <source>
        <dbReference type="EMBL" id="GCD09597.1"/>
    </source>
</evidence>
<dbReference type="Proteomes" id="UP000287872">
    <property type="component" value="Unassembled WGS sequence"/>
</dbReference>
<accession>A0A401UJ69</accession>
<protein>
    <submittedName>
        <fullName evidence="1">Uncharacterized protein</fullName>
    </submittedName>
</protein>
<comment type="caution">
    <text evidence="1">The sequence shown here is derived from an EMBL/GenBank/DDBJ whole genome shotgun (WGS) entry which is preliminary data.</text>
</comment>
<proteinExistence type="predicted"/>
<dbReference type="AlphaFoldDB" id="A0A401UJ69"/>